<feature type="signal peptide" evidence="1">
    <location>
        <begin position="1"/>
        <end position="17"/>
    </location>
</feature>
<reference evidence="2" key="2">
    <citation type="journal article" date="2015" name="Data Brief">
        <title>Shoot transcriptome of the giant reed, Arundo donax.</title>
        <authorList>
            <person name="Barrero R.A."/>
            <person name="Guerrero F.D."/>
            <person name="Moolhuijzen P."/>
            <person name="Goolsby J.A."/>
            <person name="Tidwell J."/>
            <person name="Bellgard S.E."/>
            <person name="Bellgard M.I."/>
        </authorList>
    </citation>
    <scope>NUCLEOTIDE SEQUENCE</scope>
    <source>
        <tissue evidence="2">Shoot tissue taken approximately 20 cm above the soil surface</tissue>
    </source>
</reference>
<organism evidence="2">
    <name type="scientific">Arundo donax</name>
    <name type="common">Giant reed</name>
    <name type="synonym">Donax arundinaceus</name>
    <dbReference type="NCBI Taxonomy" id="35708"/>
    <lineage>
        <taxon>Eukaryota</taxon>
        <taxon>Viridiplantae</taxon>
        <taxon>Streptophyta</taxon>
        <taxon>Embryophyta</taxon>
        <taxon>Tracheophyta</taxon>
        <taxon>Spermatophyta</taxon>
        <taxon>Magnoliopsida</taxon>
        <taxon>Liliopsida</taxon>
        <taxon>Poales</taxon>
        <taxon>Poaceae</taxon>
        <taxon>PACMAD clade</taxon>
        <taxon>Arundinoideae</taxon>
        <taxon>Arundineae</taxon>
        <taxon>Arundo</taxon>
    </lineage>
</organism>
<proteinExistence type="predicted"/>
<feature type="chain" id="PRO_5002065644" evidence="1">
    <location>
        <begin position="18"/>
        <end position="41"/>
    </location>
</feature>
<reference evidence="2" key="1">
    <citation type="submission" date="2014-09" db="EMBL/GenBank/DDBJ databases">
        <authorList>
            <person name="Magalhaes I.L.F."/>
            <person name="Oliveira U."/>
            <person name="Santos F.R."/>
            <person name="Vidigal T.H.D.A."/>
            <person name="Brescovit A.D."/>
            <person name="Santos A.J."/>
        </authorList>
    </citation>
    <scope>NUCLEOTIDE SEQUENCE</scope>
    <source>
        <tissue evidence="2">Shoot tissue taken approximately 20 cm above the soil surface</tissue>
    </source>
</reference>
<name>A0A0A9HV62_ARUDO</name>
<dbReference type="AlphaFoldDB" id="A0A0A9HV62"/>
<keyword evidence="1" id="KW-0732">Signal</keyword>
<accession>A0A0A9HV62</accession>
<dbReference type="EMBL" id="GBRH01159135">
    <property type="protein sequence ID" value="JAE38761.1"/>
    <property type="molecule type" value="Transcribed_RNA"/>
</dbReference>
<evidence type="ECO:0000313" key="2">
    <source>
        <dbReference type="EMBL" id="JAE38761.1"/>
    </source>
</evidence>
<evidence type="ECO:0000256" key="1">
    <source>
        <dbReference type="SAM" id="SignalP"/>
    </source>
</evidence>
<protein>
    <submittedName>
        <fullName evidence="2">Uncharacterized protein</fullName>
    </submittedName>
</protein>
<sequence length="41" mass="4484">MLFTLSVSLLIVPGFSALPMMSCKIDCLHCLTNPVRKSCNV</sequence>